<gene>
    <name evidence="11" type="ORF">CCR82_06955</name>
</gene>
<reference evidence="11" key="2">
    <citation type="journal article" date="2020" name="Microorganisms">
        <title>Osmotic Adaptation and Compatible Solute Biosynthesis of Phototrophic Bacteria as Revealed from Genome Analyses.</title>
        <authorList>
            <person name="Imhoff J.F."/>
            <person name="Rahn T."/>
            <person name="Kunzel S."/>
            <person name="Keller A."/>
            <person name="Neulinger S.C."/>
        </authorList>
    </citation>
    <scope>NUCLEOTIDE SEQUENCE</scope>
    <source>
        <strain evidence="11">DSM 4395</strain>
    </source>
</reference>
<name>A0AAJ0UF30_HALSE</name>
<evidence type="ECO:0000256" key="5">
    <source>
        <dbReference type="ARBA" id="ARBA00022573"/>
    </source>
</evidence>
<dbReference type="Gene3D" id="3.40.640.10">
    <property type="entry name" value="Type I PLP-dependent aspartate aminotransferase-like (Major domain)"/>
    <property type="match status" value="1"/>
</dbReference>
<dbReference type="CDD" id="cd00609">
    <property type="entry name" value="AAT_like"/>
    <property type="match status" value="1"/>
</dbReference>
<dbReference type="GO" id="GO:0030170">
    <property type="term" value="F:pyridoxal phosphate binding"/>
    <property type="evidence" value="ECO:0007669"/>
    <property type="project" value="InterPro"/>
</dbReference>
<dbReference type="NCBIfam" id="TIGR01140">
    <property type="entry name" value="L_thr_O3P_dcar"/>
    <property type="match status" value="1"/>
</dbReference>
<dbReference type="InterPro" id="IPR004839">
    <property type="entry name" value="Aminotransferase_I/II_large"/>
</dbReference>
<evidence type="ECO:0000256" key="4">
    <source>
        <dbReference type="ARBA" id="ARBA00012285"/>
    </source>
</evidence>
<evidence type="ECO:0000256" key="8">
    <source>
        <dbReference type="ARBA" id="ARBA00029996"/>
    </source>
</evidence>
<dbReference type="EMBL" id="NHSF01000048">
    <property type="protein sequence ID" value="MBK5930267.1"/>
    <property type="molecule type" value="Genomic_DNA"/>
</dbReference>
<dbReference type="InterPro" id="IPR015424">
    <property type="entry name" value="PyrdxlP-dep_Trfase"/>
</dbReference>
<comment type="pathway">
    <text evidence="3">Cofactor biosynthesis; adenosylcobalamin biosynthesis.</text>
</comment>
<comment type="cofactor">
    <cofactor evidence="1">
        <name>pyridoxal 5'-phosphate</name>
        <dbReference type="ChEBI" id="CHEBI:597326"/>
    </cofactor>
</comment>
<sequence length="377" mass="40972">MAIELNELNTLDELDEQSDVRHGGNLTALAHRSGRAAESLLDFSANINPLGMPAGARSALIAAIDALGHYPDPSCTALRAAIGAHLGIASERIVVGNGAEQLIWWLPRLLAAKRVLVTAPAYVDYQRAAEVWQRPLCSIPLRPEDGFALDLEALSAHLHAGDLVWIGQPNNPTGRLVEPRQLREAVIAHPHVDWAIDEAFIDFVEGAHSAVHWERSQGEWPNLIVIRSMTKFYALAGLRLGYAVLAPERAASFARLLPEWSVNSLAAAAGRALLTDPDLAVFAQRTRQLIGDERRHLSAALRGLGLRVFDSAANYLLLRLPDSGPGAAELAARLLRSEGIAVRACANYAGLDARYLRIAVRTEPENRRLLAAMARLL</sequence>
<proteinExistence type="predicted"/>
<dbReference type="EC" id="4.1.1.81" evidence="4"/>
<dbReference type="Pfam" id="PF00155">
    <property type="entry name" value="Aminotran_1_2"/>
    <property type="match status" value="1"/>
</dbReference>
<comment type="caution">
    <text evidence="11">The sequence shown here is derived from an EMBL/GenBank/DDBJ whole genome shotgun (WGS) entry which is preliminary data.</text>
</comment>
<dbReference type="InterPro" id="IPR015421">
    <property type="entry name" value="PyrdxlP-dep_Trfase_major"/>
</dbReference>
<dbReference type="InterPro" id="IPR005860">
    <property type="entry name" value="CobD"/>
</dbReference>
<dbReference type="Proteomes" id="UP001296967">
    <property type="component" value="Unassembled WGS sequence"/>
</dbReference>
<dbReference type="GO" id="GO:0048472">
    <property type="term" value="F:threonine-phosphate decarboxylase activity"/>
    <property type="evidence" value="ECO:0007669"/>
    <property type="project" value="UniProtKB-EC"/>
</dbReference>
<dbReference type="Gene3D" id="3.90.1150.10">
    <property type="entry name" value="Aspartate Aminotransferase, domain 1"/>
    <property type="match status" value="1"/>
</dbReference>
<keyword evidence="5" id="KW-0169">Cobalamin biosynthesis</keyword>
<keyword evidence="7" id="KW-0456">Lyase</keyword>
<evidence type="ECO:0000256" key="1">
    <source>
        <dbReference type="ARBA" id="ARBA00001933"/>
    </source>
</evidence>
<evidence type="ECO:0000313" key="12">
    <source>
        <dbReference type="Proteomes" id="UP001296967"/>
    </source>
</evidence>
<reference evidence="11" key="1">
    <citation type="submission" date="2017-05" db="EMBL/GenBank/DDBJ databases">
        <authorList>
            <person name="Imhoff J.F."/>
            <person name="Rahn T."/>
            <person name="Kuenzel S."/>
            <person name="Neulinger S.C."/>
        </authorList>
    </citation>
    <scope>NUCLEOTIDE SEQUENCE</scope>
    <source>
        <strain evidence="11">DSM 4395</strain>
    </source>
</reference>
<evidence type="ECO:0000256" key="6">
    <source>
        <dbReference type="ARBA" id="ARBA00022898"/>
    </source>
</evidence>
<dbReference type="RefSeq" id="WP_201244691.1">
    <property type="nucleotide sequence ID" value="NZ_NHSF01000048.1"/>
</dbReference>
<evidence type="ECO:0000256" key="9">
    <source>
        <dbReference type="ARBA" id="ARBA00048531"/>
    </source>
</evidence>
<evidence type="ECO:0000313" key="11">
    <source>
        <dbReference type="EMBL" id="MBK5930267.1"/>
    </source>
</evidence>
<feature type="domain" description="Aminotransferase class I/classII large" evidence="10">
    <location>
        <begin position="40"/>
        <end position="372"/>
    </location>
</feature>
<dbReference type="PANTHER" id="PTHR42885:SF1">
    <property type="entry name" value="THREONINE-PHOSPHATE DECARBOXYLASE"/>
    <property type="match status" value="1"/>
</dbReference>
<keyword evidence="12" id="KW-1185">Reference proteome</keyword>
<keyword evidence="6" id="KW-0663">Pyridoxal phosphate</keyword>
<protein>
    <recommendedName>
        <fullName evidence="4">threonine-phosphate decarboxylase</fullName>
        <ecNumber evidence="4">4.1.1.81</ecNumber>
    </recommendedName>
    <alternativeName>
        <fullName evidence="8">L-threonine-O-3-phosphate decarboxylase</fullName>
    </alternativeName>
</protein>
<dbReference type="GO" id="GO:0009236">
    <property type="term" value="P:cobalamin biosynthetic process"/>
    <property type="evidence" value="ECO:0007669"/>
    <property type="project" value="UniProtKB-KW"/>
</dbReference>
<accession>A0AAJ0UF30</accession>
<dbReference type="SUPFAM" id="SSF53383">
    <property type="entry name" value="PLP-dependent transferases"/>
    <property type="match status" value="1"/>
</dbReference>
<organism evidence="11 12">
    <name type="scientific">Halochromatium salexigens</name>
    <name type="common">Chromatium salexigens</name>
    <dbReference type="NCBI Taxonomy" id="49447"/>
    <lineage>
        <taxon>Bacteria</taxon>
        <taxon>Pseudomonadati</taxon>
        <taxon>Pseudomonadota</taxon>
        <taxon>Gammaproteobacteria</taxon>
        <taxon>Chromatiales</taxon>
        <taxon>Chromatiaceae</taxon>
        <taxon>Halochromatium</taxon>
    </lineage>
</organism>
<dbReference type="InterPro" id="IPR004838">
    <property type="entry name" value="NHTrfase_class1_PyrdxlP-BS"/>
</dbReference>
<dbReference type="AlphaFoldDB" id="A0AAJ0UF30"/>
<evidence type="ECO:0000256" key="2">
    <source>
        <dbReference type="ARBA" id="ARBA00003444"/>
    </source>
</evidence>
<dbReference type="PANTHER" id="PTHR42885">
    <property type="entry name" value="HISTIDINOL-PHOSPHATE AMINOTRANSFERASE-RELATED"/>
    <property type="match status" value="1"/>
</dbReference>
<dbReference type="PROSITE" id="PS00105">
    <property type="entry name" value="AA_TRANSFER_CLASS_1"/>
    <property type="match status" value="1"/>
</dbReference>
<comment type="function">
    <text evidence="2">Decarboxylates L-threonine-O-3-phosphate to yield (R)-1-amino-2-propanol O-2-phosphate, the precursor for the linkage between the nucleotide loop and the corrin ring in cobalamin.</text>
</comment>
<evidence type="ECO:0000256" key="7">
    <source>
        <dbReference type="ARBA" id="ARBA00023239"/>
    </source>
</evidence>
<evidence type="ECO:0000256" key="3">
    <source>
        <dbReference type="ARBA" id="ARBA00004953"/>
    </source>
</evidence>
<evidence type="ECO:0000259" key="10">
    <source>
        <dbReference type="Pfam" id="PF00155"/>
    </source>
</evidence>
<comment type="catalytic activity">
    <reaction evidence="9">
        <text>O-phospho-L-threonine + H(+) = (R)-1-aminopropan-2-yl phosphate + CO2</text>
        <dbReference type="Rhea" id="RHEA:11492"/>
        <dbReference type="ChEBI" id="CHEBI:15378"/>
        <dbReference type="ChEBI" id="CHEBI:16526"/>
        <dbReference type="ChEBI" id="CHEBI:58563"/>
        <dbReference type="ChEBI" id="CHEBI:58675"/>
        <dbReference type="EC" id="4.1.1.81"/>
    </reaction>
</comment>
<dbReference type="InterPro" id="IPR015422">
    <property type="entry name" value="PyrdxlP-dep_Trfase_small"/>
</dbReference>